<name>A0A0U2YNY4_9BACL</name>
<reference evidence="2" key="1">
    <citation type="submission" date="2016-01" db="EMBL/GenBank/DDBJ databases">
        <title>Complete genome of Planococcus rifietoensis type strain M8.</title>
        <authorList>
            <person name="See-Too W.S."/>
        </authorList>
    </citation>
    <scope>NUCLEOTIDE SEQUENCE [LARGE SCALE GENOMIC DNA]</scope>
    <source>
        <strain evidence="2">M8</strain>
    </source>
</reference>
<dbReference type="AlphaFoldDB" id="A0A0U2YNY4"/>
<sequence>MKNILTVSFTMLVLVLGNWLVSFFMPLGFLDIAIPFAGLAVVIVFFFKSRGGMASRQLDMSIQGATGIRMEQSAPVSNRSYILIGSILYLVLMVGITFFAYRDYFFN</sequence>
<keyword evidence="1" id="KW-0472">Membrane</keyword>
<keyword evidence="1" id="KW-0812">Transmembrane</keyword>
<organism evidence="2 3">
    <name type="scientific">Planococcus rifietoensis</name>
    <dbReference type="NCBI Taxonomy" id="200991"/>
    <lineage>
        <taxon>Bacteria</taxon>
        <taxon>Bacillati</taxon>
        <taxon>Bacillota</taxon>
        <taxon>Bacilli</taxon>
        <taxon>Bacillales</taxon>
        <taxon>Caryophanaceae</taxon>
        <taxon>Planococcus</taxon>
    </lineage>
</organism>
<protein>
    <recommendedName>
        <fullName evidence="4">DUF3899 domain-containing protein</fullName>
    </recommendedName>
</protein>
<keyword evidence="3" id="KW-1185">Reference proteome</keyword>
<keyword evidence="1" id="KW-1133">Transmembrane helix</keyword>
<gene>
    <name evidence="2" type="ORF">AUC31_14495</name>
</gene>
<dbReference type="Proteomes" id="UP000067683">
    <property type="component" value="Chromosome"/>
</dbReference>
<dbReference type="EMBL" id="CP013659">
    <property type="protein sequence ID" value="ALS76330.1"/>
    <property type="molecule type" value="Genomic_DNA"/>
</dbReference>
<dbReference type="KEGG" id="prt:AUC31_14495"/>
<accession>A0A0U2YNY4</accession>
<dbReference type="RefSeq" id="WP_058383032.1">
    <property type="nucleotide sequence ID" value="NZ_CP013659.2"/>
</dbReference>
<evidence type="ECO:0008006" key="4">
    <source>
        <dbReference type="Google" id="ProtNLM"/>
    </source>
</evidence>
<dbReference type="STRING" id="200991.AUC31_14495"/>
<dbReference type="OrthoDB" id="2428514at2"/>
<evidence type="ECO:0000256" key="1">
    <source>
        <dbReference type="SAM" id="Phobius"/>
    </source>
</evidence>
<proteinExistence type="predicted"/>
<evidence type="ECO:0000313" key="2">
    <source>
        <dbReference type="EMBL" id="ALS76330.1"/>
    </source>
</evidence>
<feature type="transmembrane region" description="Helical" evidence="1">
    <location>
        <begin position="27"/>
        <end position="47"/>
    </location>
</feature>
<evidence type="ECO:0000313" key="3">
    <source>
        <dbReference type="Proteomes" id="UP000067683"/>
    </source>
</evidence>
<feature type="transmembrane region" description="Helical" evidence="1">
    <location>
        <begin position="80"/>
        <end position="101"/>
    </location>
</feature>